<evidence type="ECO:0000259" key="16">
    <source>
        <dbReference type="PROSITE" id="PS51379"/>
    </source>
</evidence>
<evidence type="ECO:0000256" key="11">
    <source>
        <dbReference type="ARBA" id="ARBA00038856"/>
    </source>
</evidence>
<dbReference type="Gene3D" id="3.50.50.60">
    <property type="entry name" value="FAD/NAD(P)-binding domain"/>
    <property type="match status" value="3"/>
</dbReference>
<dbReference type="Pfam" id="PF05199">
    <property type="entry name" value="GMC_oxred_C"/>
    <property type="match status" value="1"/>
</dbReference>
<dbReference type="GO" id="GO:0016995">
    <property type="term" value="F:cholesterol oxidase activity"/>
    <property type="evidence" value="ECO:0007669"/>
    <property type="project" value="UniProtKB-EC"/>
</dbReference>
<keyword evidence="5" id="KW-0274">FAD</keyword>
<dbReference type="eggNOG" id="COG2303">
    <property type="taxonomic scope" value="Bacteria"/>
</dbReference>
<dbReference type="InterPro" id="IPR007867">
    <property type="entry name" value="GMC_OxRtase_C"/>
</dbReference>
<dbReference type="PANTHER" id="PTHR47470:SF1">
    <property type="entry name" value="FAD-DEPENDENT OXIDOREDUCTASE 2 FAD BINDING DOMAIN-CONTAINING PROTEIN"/>
    <property type="match status" value="1"/>
</dbReference>
<protein>
    <recommendedName>
        <fullName evidence="14">Cholesterol oxidase</fullName>
        <ecNumber evidence="13">1.1.3.6</ecNumber>
        <ecNumber evidence="11">5.3.3.1</ecNumber>
    </recommendedName>
    <alternativeName>
        <fullName evidence="15">Cholesterol isomerase</fullName>
    </alternativeName>
</protein>
<feature type="domain" description="4Fe-4S ferredoxin-type" evidence="16">
    <location>
        <begin position="179"/>
        <end position="209"/>
    </location>
</feature>
<evidence type="ECO:0000256" key="2">
    <source>
        <dbReference type="ARBA" id="ARBA00010790"/>
    </source>
</evidence>
<proteinExistence type="inferred from homology"/>
<comment type="similarity">
    <text evidence="2">Belongs to the GMC oxidoreductase family.</text>
</comment>
<evidence type="ECO:0000256" key="9">
    <source>
        <dbReference type="ARBA" id="ARBA00023221"/>
    </source>
</evidence>
<dbReference type="AlphaFoldDB" id="Q01UJ7"/>
<evidence type="ECO:0000256" key="6">
    <source>
        <dbReference type="ARBA" id="ARBA00023002"/>
    </source>
</evidence>
<sequence>MDFDYIVVGSGFGGSVCAHRLTEKGYRVGVMEMGCRWTPKNLPAINWRLRHWIWRPGLGLRGFFNIDPFRHVVVMHGCAVGGGSITYANTSLVPGDTIWENGSWAGVADWKAEMPRHYETAIRMLGVMENRILGPADRILRQVAEEQGVGPSFYRTRVAVFEGPEGETPGTAYPDPYFGGKGPERTTCIGCGGCMMGCRFGAKNTLDQNYLYLAEQAGTRVFAETRVVDVRPLEGSSDGSFGYEVFTVRSTMLGGGRRRFTCRGVVVAASALGTLDLLFRLKEKGSLPAISAQLGNRVRTNAESLIGVRVPGCREDLSQGVAIGSGCYLDQYTHIEATRYPAGSDAMGLLATVLTGGEPGRTRILLWLRELAVSLLRHPIRTLRSLHPFGWARESIILLCMQTLDGYIEMRMGRPWFWPFRRVLRTRGPRIPTYIPQANEFARKVAMAAGGTPMSMVTEILFDVPGTAHILGGCPMAASAAEGVVDGRNHLFGYRNLYVCDGSVIAANLGVNPSLTICALAERAMSFIPPAPQAE</sequence>
<evidence type="ECO:0000256" key="1">
    <source>
        <dbReference type="ARBA" id="ARBA00001974"/>
    </source>
</evidence>
<evidence type="ECO:0000256" key="7">
    <source>
        <dbReference type="ARBA" id="ARBA00023098"/>
    </source>
</evidence>
<evidence type="ECO:0000256" key="13">
    <source>
        <dbReference type="ARBA" id="ARBA00049723"/>
    </source>
</evidence>
<evidence type="ECO:0000313" key="17">
    <source>
        <dbReference type="EMBL" id="ABJ86673.1"/>
    </source>
</evidence>
<evidence type="ECO:0000256" key="10">
    <source>
        <dbReference type="ARBA" id="ARBA00023235"/>
    </source>
</evidence>
<dbReference type="OrthoDB" id="9787779at2"/>
<evidence type="ECO:0000256" key="14">
    <source>
        <dbReference type="ARBA" id="ARBA00049744"/>
    </source>
</evidence>
<dbReference type="InterPro" id="IPR052542">
    <property type="entry name" value="Cholesterol_Oxidase"/>
</dbReference>
<evidence type="ECO:0000256" key="3">
    <source>
        <dbReference type="ARBA" id="ARBA00022548"/>
    </source>
</evidence>
<dbReference type="EC" id="5.3.3.1" evidence="11"/>
<keyword evidence="6" id="KW-0560">Oxidoreductase</keyword>
<dbReference type="EMBL" id="CP000473">
    <property type="protein sequence ID" value="ABJ86673.1"/>
    <property type="molecule type" value="Genomic_DNA"/>
</dbReference>
<dbReference type="KEGG" id="sus:Acid_5726"/>
<accession>Q01UJ7</accession>
<dbReference type="PROSITE" id="PS51379">
    <property type="entry name" value="4FE4S_FER_2"/>
    <property type="match status" value="1"/>
</dbReference>
<evidence type="ECO:0000256" key="4">
    <source>
        <dbReference type="ARBA" id="ARBA00022630"/>
    </source>
</evidence>
<dbReference type="EC" id="1.1.3.6" evidence="13"/>
<dbReference type="InParanoid" id="Q01UJ7"/>
<keyword evidence="8" id="KW-1207">Sterol metabolism</keyword>
<keyword evidence="4" id="KW-0285">Flavoprotein</keyword>
<comment type="pathway">
    <text evidence="12">Steroid metabolism; cholesterol degradation.</text>
</comment>
<dbReference type="PANTHER" id="PTHR47470">
    <property type="entry name" value="CHOLESTEROL OXIDASE"/>
    <property type="match status" value="1"/>
</dbReference>
<dbReference type="Pfam" id="PF13450">
    <property type="entry name" value="NAD_binding_8"/>
    <property type="match status" value="1"/>
</dbReference>
<evidence type="ECO:0000256" key="12">
    <source>
        <dbReference type="ARBA" id="ARBA00049645"/>
    </source>
</evidence>
<dbReference type="InterPro" id="IPR036188">
    <property type="entry name" value="FAD/NAD-bd_sf"/>
</dbReference>
<dbReference type="InterPro" id="IPR017896">
    <property type="entry name" value="4Fe4S_Fe-S-bd"/>
</dbReference>
<keyword evidence="10" id="KW-0413">Isomerase</keyword>
<name>Q01UJ7_SOLUE</name>
<keyword evidence="3" id="KW-0153">Cholesterol metabolism</keyword>
<comment type="cofactor">
    <cofactor evidence="1">
        <name>FAD</name>
        <dbReference type="ChEBI" id="CHEBI:57692"/>
    </cofactor>
</comment>
<organism evidence="17">
    <name type="scientific">Solibacter usitatus (strain Ellin6076)</name>
    <dbReference type="NCBI Taxonomy" id="234267"/>
    <lineage>
        <taxon>Bacteria</taxon>
        <taxon>Pseudomonadati</taxon>
        <taxon>Acidobacteriota</taxon>
        <taxon>Terriglobia</taxon>
        <taxon>Bryobacterales</taxon>
        <taxon>Solibacteraceae</taxon>
        <taxon>Candidatus Solibacter</taxon>
    </lineage>
</organism>
<keyword evidence="7" id="KW-0443">Lipid metabolism</keyword>
<evidence type="ECO:0000256" key="15">
    <source>
        <dbReference type="ARBA" id="ARBA00049778"/>
    </source>
</evidence>
<keyword evidence="9" id="KW-0753">Steroid metabolism</keyword>
<dbReference type="SUPFAM" id="SSF51905">
    <property type="entry name" value="FAD/NAD(P)-binding domain"/>
    <property type="match status" value="1"/>
</dbReference>
<evidence type="ECO:0000256" key="8">
    <source>
        <dbReference type="ARBA" id="ARBA00023166"/>
    </source>
</evidence>
<dbReference type="GO" id="GO:0004769">
    <property type="term" value="F:steroid Delta-isomerase activity"/>
    <property type="evidence" value="ECO:0007669"/>
    <property type="project" value="UniProtKB-EC"/>
</dbReference>
<dbReference type="HOGENOM" id="CLU_002483_2_0_0"/>
<reference evidence="17" key="1">
    <citation type="submission" date="2006-10" db="EMBL/GenBank/DDBJ databases">
        <title>Complete sequence of Solibacter usitatus Ellin6076.</title>
        <authorList>
            <consortium name="US DOE Joint Genome Institute"/>
            <person name="Copeland A."/>
            <person name="Lucas S."/>
            <person name="Lapidus A."/>
            <person name="Barry K."/>
            <person name="Detter J.C."/>
            <person name="Glavina del Rio T."/>
            <person name="Hammon N."/>
            <person name="Israni S."/>
            <person name="Dalin E."/>
            <person name="Tice H."/>
            <person name="Pitluck S."/>
            <person name="Thompson L.S."/>
            <person name="Brettin T."/>
            <person name="Bruce D."/>
            <person name="Han C."/>
            <person name="Tapia R."/>
            <person name="Gilna P."/>
            <person name="Schmutz J."/>
            <person name="Larimer F."/>
            <person name="Land M."/>
            <person name="Hauser L."/>
            <person name="Kyrpides N."/>
            <person name="Mikhailova N."/>
            <person name="Janssen P.H."/>
            <person name="Kuske C.R."/>
            <person name="Richardson P."/>
        </authorList>
    </citation>
    <scope>NUCLEOTIDE SEQUENCE</scope>
    <source>
        <strain evidence="17">Ellin6076</strain>
    </source>
</reference>
<gene>
    <name evidence="17" type="ordered locus">Acid_5726</name>
</gene>
<dbReference type="STRING" id="234267.Acid_5726"/>
<dbReference type="GO" id="GO:0008203">
    <property type="term" value="P:cholesterol metabolic process"/>
    <property type="evidence" value="ECO:0007669"/>
    <property type="project" value="UniProtKB-KW"/>
</dbReference>
<evidence type="ECO:0000256" key="5">
    <source>
        <dbReference type="ARBA" id="ARBA00022827"/>
    </source>
</evidence>